<accession>U9U811</accession>
<sequence length="74" mass="8364">MSGLPEENDTQYGRLLAVLKRGKTHITMLASTCCLFYSLLVHCGLLALTKSTKHFTSVSYVSQIFYTNIFHLFC</sequence>
<organism evidence="1">
    <name type="scientific">Rhizophagus irregularis (strain DAOM 181602 / DAOM 197198 / MUCL 43194)</name>
    <name type="common">Arbuscular mycorrhizal fungus</name>
    <name type="synonym">Glomus intraradices</name>
    <dbReference type="NCBI Taxonomy" id="747089"/>
    <lineage>
        <taxon>Eukaryota</taxon>
        <taxon>Fungi</taxon>
        <taxon>Fungi incertae sedis</taxon>
        <taxon>Mucoromycota</taxon>
        <taxon>Glomeromycotina</taxon>
        <taxon>Glomeromycetes</taxon>
        <taxon>Glomerales</taxon>
        <taxon>Glomeraceae</taxon>
        <taxon>Rhizophagus</taxon>
    </lineage>
</organism>
<dbReference type="AlphaFoldDB" id="U9U811"/>
<dbReference type="EMBL" id="KI280988">
    <property type="protein sequence ID" value="ESA16529.1"/>
    <property type="molecule type" value="Genomic_DNA"/>
</dbReference>
<protein>
    <submittedName>
        <fullName evidence="1">Uncharacterized protein</fullName>
    </submittedName>
</protein>
<reference evidence="1" key="1">
    <citation type="submission" date="2013-07" db="EMBL/GenBank/DDBJ databases">
        <title>The genome of an arbuscular mycorrhizal fungus provides insights into the evolution of the oldest plant symbiosis.</title>
        <authorList>
            <consortium name="DOE Joint Genome Institute"/>
            <person name="Tisserant E."/>
            <person name="Malbreil M."/>
            <person name="Kuo A."/>
            <person name="Kohler A."/>
            <person name="Symeonidi A."/>
            <person name="Balestrini R."/>
            <person name="Charron P."/>
            <person name="Duensing N."/>
            <person name="Frei-dit-Frey N."/>
            <person name="Gianinazzi-Pearson V."/>
            <person name="Gilbert B."/>
            <person name="Handa Y."/>
            <person name="Hijri M."/>
            <person name="Kaul R."/>
            <person name="Kawaguchi M."/>
            <person name="Krajinski F."/>
            <person name="Lammers P."/>
            <person name="Lapierre D."/>
            <person name="Masclaux F.G."/>
            <person name="Murat C."/>
            <person name="Morin E."/>
            <person name="Ndikumana S."/>
            <person name="Pagni M."/>
            <person name="Petitpierre D."/>
            <person name="Requena N."/>
            <person name="Rosikiewicz P."/>
            <person name="Riley R."/>
            <person name="Saito K."/>
            <person name="San Clemente H."/>
            <person name="Shapiro H."/>
            <person name="van Tuinen D."/>
            <person name="Becard G."/>
            <person name="Bonfante P."/>
            <person name="Paszkowski U."/>
            <person name="Shachar-Hill Y."/>
            <person name="Young J.P."/>
            <person name="Sanders I.R."/>
            <person name="Henrissat B."/>
            <person name="Rensing S.A."/>
            <person name="Grigoriev I.V."/>
            <person name="Corradi N."/>
            <person name="Roux C."/>
            <person name="Martin F."/>
        </authorList>
    </citation>
    <scope>NUCLEOTIDE SEQUENCE</scope>
    <source>
        <strain evidence="1">DAOM 197198</strain>
    </source>
</reference>
<gene>
    <name evidence="1" type="ORF">GLOINDRAFT_22735</name>
</gene>
<name>U9U811_RHIID</name>
<dbReference type="HOGENOM" id="CLU_2689048_0_0_1"/>
<proteinExistence type="predicted"/>
<evidence type="ECO:0000313" key="1">
    <source>
        <dbReference type="EMBL" id="ESA16529.1"/>
    </source>
</evidence>